<name>A0A6J7J4N4_9ZZZZ</name>
<dbReference type="EMBL" id="CAFBNF010000054">
    <property type="protein sequence ID" value="CAB4938348.1"/>
    <property type="molecule type" value="Genomic_DNA"/>
</dbReference>
<dbReference type="InterPro" id="IPR051534">
    <property type="entry name" value="CBASS_pafABC_assoc_protein"/>
</dbReference>
<reference evidence="3" key="1">
    <citation type="submission" date="2020-05" db="EMBL/GenBank/DDBJ databases">
        <authorList>
            <person name="Chiriac C."/>
            <person name="Salcher M."/>
            <person name="Ghai R."/>
            <person name="Kavagutti S V."/>
        </authorList>
    </citation>
    <scope>NUCLEOTIDE SEQUENCE</scope>
</reference>
<evidence type="ECO:0000259" key="1">
    <source>
        <dbReference type="Pfam" id="PF13280"/>
    </source>
</evidence>
<feature type="domain" description="WYL" evidence="1">
    <location>
        <begin position="151"/>
        <end position="216"/>
    </location>
</feature>
<feature type="domain" description="WCX" evidence="2">
    <location>
        <begin position="249"/>
        <end position="314"/>
    </location>
</feature>
<sequence length="317" mass="34897">MTGGATRRSERLLTLVFVLLNSSRGVSRARLRSTIPDYVASDSDQAFERMFERDKDALRELGIPVDTVQLESGYDDEWGYRIDPRAYELPDLTFTTDEMVALELAARAWSAAALEGPASAALRKLESVGLEVPDDARGVPVEPRLSASDPAFPDLLRAIVDKRSVEFSYRKLGSTPETRHVEPWGLVLRLGHTYLVGLDTDRGATRAFRVSRIEGAVKAGRPDAVTVPEGTDLRTLVGDGEPEDASGVARLRVVPQRAMRLRQRAGATPDAAEIDLPFRSLDRLERELAAYGPDVLVLDPPELRAAVIRRLQGVLSR</sequence>
<evidence type="ECO:0000259" key="2">
    <source>
        <dbReference type="Pfam" id="PF25583"/>
    </source>
</evidence>
<dbReference type="InterPro" id="IPR057727">
    <property type="entry name" value="WCX_dom"/>
</dbReference>
<organism evidence="3">
    <name type="scientific">freshwater metagenome</name>
    <dbReference type="NCBI Taxonomy" id="449393"/>
    <lineage>
        <taxon>unclassified sequences</taxon>
        <taxon>metagenomes</taxon>
        <taxon>ecological metagenomes</taxon>
    </lineage>
</organism>
<dbReference type="Pfam" id="PF25583">
    <property type="entry name" value="WCX"/>
    <property type="match status" value="1"/>
</dbReference>
<proteinExistence type="predicted"/>
<dbReference type="PROSITE" id="PS52050">
    <property type="entry name" value="WYL"/>
    <property type="match status" value="1"/>
</dbReference>
<evidence type="ECO:0000313" key="3">
    <source>
        <dbReference type="EMBL" id="CAB4938348.1"/>
    </source>
</evidence>
<dbReference type="Pfam" id="PF13280">
    <property type="entry name" value="WYL"/>
    <property type="match status" value="1"/>
</dbReference>
<gene>
    <name evidence="3" type="ORF">UFOPK3773_00689</name>
</gene>
<dbReference type="AlphaFoldDB" id="A0A6J7J4N4"/>
<dbReference type="PANTHER" id="PTHR34580:SF3">
    <property type="entry name" value="PROTEIN PAFB"/>
    <property type="match status" value="1"/>
</dbReference>
<protein>
    <submittedName>
        <fullName evidence="3">Unannotated protein</fullName>
    </submittedName>
</protein>
<accession>A0A6J7J4N4</accession>
<dbReference type="InterPro" id="IPR026881">
    <property type="entry name" value="WYL_dom"/>
</dbReference>
<dbReference type="PANTHER" id="PTHR34580">
    <property type="match status" value="1"/>
</dbReference>